<dbReference type="EMBL" id="JADNRY010000021">
    <property type="protein sequence ID" value="KAF9072990.1"/>
    <property type="molecule type" value="Genomic_DNA"/>
</dbReference>
<comment type="caution">
    <text evidence="1">The sequence shown here is derived from an EMBL/GenBank/DDBJ whole genome shotgun (WGS) entry which is preliminary data.</text>
</comment>
<dbReference type="Proteomes" id="UP000772434">
    <property type="component" value="Unassembled WGS sequence"/>
</dbReference>
<keyword evidence="2" id="KW-1185">Reference proteome</keyword>
<proteinExistence type="predicted"/>
<protein>
    <submittedName>
        <fullName evidence="1">Uncharacterized protein</fullName>
    </submittedName>
</protein>
<gene>
    <name evidence="1" type="ORF">BDP27DRAFT_1360733</name>
</gene>
<dbReference type="OrthoDB" id="2913041at2759"/>
<sequence length="201" mass="22627">MAFEDDTLAFGERTGSPVLEEELRTAEGQRFTHIIKIRALKSMPQPPGVSYTMENETHILTLDIPSRTYNKFDYFMRTIASTEVLETVTPETAYNICADFNDPHGGITLLSLRQMLMAREFLSWASADIQFPGSVQALITAPRDHCTDMVSVVGCYLAHLTRNHATVVLHQINEEKSLRSIWKNCVSEEGVTVIQEAVDYV</sequence>
<name>A0A9P5UAF2_9AGAR</name>
<evidence type="ECO:0000313" key="2">
    <source>
        <dbReference type="Proteomes" id="UP000772434"/>
    </source>
</evidence>
<accession>A0A9P5UAF2</accession>
<organism evidence="1 2">
    <name type="scientific">Rhodocollybia butyracea</name>
    <dbReference type="NCBI Taxonomy" id="206335"/>
    <lineage>
        <taxon>Eukaryota</taxon>
        <taxon>Fungi</taxon>
        <taxon>Dikarya</taxon>
        <taxon>Basidiomycota</taxon>
        <taxon>Agaricomycotina</taxon>
        <taxon>Agaricomycetes</taxon>
        <taxon>Agaricomycetidae</taxon>
        <taxon>Agaricales</taxon>
        <taxon>Marasmiineae</taxon>
        <taxon>Omphalotaceae</taxon>
        <taxon>Rhodocollybia</taxon>
    </lineage>
</organism>
<evidence type="ECO:0000313" key="1">
    <source>
        <dbReference type="EMBL" id="KAF9072990.1"/>
    </source>
</evidence>
<dbReference type="AlphaFoldDB" id="A0A9P5UAF2"/>
<reference evidence="1" key="1">
    <citation type="submission" date="2020-11" db="EMBL/GenBank/DDBJ databases">
        <authorList>
            <consortium name="DOE Joint Genome Institute"/>
            <person name="Ahrendt S."/>
            <person name="Riley R."/>
            <person name="Andreopoulos W."/>
            <person name="Labutti K."/>
            <person name="Pangilinan J."/>
            <person name="Ruiz-Duenas F.J."/>
            <person name="Barrasa J.M."/>
            <person name="Sanchez-Garcia M."/>
            <person name="Camarero S."/>
            <person name="Miyauchi S."/>
            <person name="Serrano A."/>
            <person name="Linde D."/>
            <person name="Babiker R."/>
            <person name="Drula E."/>
            <person name="Ayuso-Fernandez I."/>
            <person name="Pacheco R."/>
            <person name="Padilla G."/>
            <person name="Ferreira P."/>
            <person name="Barriuso J."/>
            <person name="Kellner H."/>
            <person name="Castanera R."/>
            <person name="Alfaro M."/>
            <person name="Ramirez L."/>
            <person name="Pisabarro A.G."/>
            <person name="Kuo A."/>
            <person name="Tritt A."/>
            <person name="Lipzen A."/>
            <person name="He G."/>
            <person name="Yan M."/>
            <person name="Ng V."/>
            <person name="Cullen D."/>
            <person name="Martin F."/>
            <person name="Rosso M.-N."/>
            <person name="Henrissat B."/>
            <person name="Hibbett D."/>
            <person name="Martinez A.T."/>
            <person name="Grigoriev I.V."/>
        </authorList>
    </citation>
    <scope>NUCLEOTIDE SEQUENCE</scope>
    <source>
        <strain evidence="1">AH 40177</strain>
    </source>
</reference>